<keyword evidence="1" id="KW-1133">Transmembrane helix</keyword>
<evidence type="ECO:0000313" key="2">
    <source>
        <dbReference type="EMBL" id="RUR46301.1"/>
    </source>
</evidence>
<keyword evidence="1" id="KW-0472">Membrane</keyword>
<feature type="transmembrane region" description="Helical" evidence="1">
    <location>
        <begin position="228"/>
        <end position="248"/>
    </location>
</feature>
<keyword evidence="3" id="KW-1185">Reference proteome</keyword>
<dbReference type="EMBL" id="RZHD01000005">
    <property type="protein sequence ID" value="RUR46301.1"/>
    <property type="molecule type" value="Genomic_DNA"/>
</dbReference>
<protein>
    <submittedName>
        <fullName evidence="2">DUF4153 domain-containing protein</fullName>
    </submittedName>
</protein>
<dbReference type="AlphaFoldDB" id="A0A433LBZ2"/>
<feature type="transmembrane region" description="Helical" evidence="1">
    <location>
        <begin position="260"/>
        <end position="279"/>
    </location>
</feature>
<organism evidence="2 3">
    <name type="scientific">Vreelandella populi</name>
    <dbReference type="NCBI Taxonomy" id="2498858"/>
    <lineage>
        <taxon>Bacteria</taxon>
        <taxon>Pseudomonadati</taxon>
        <taxon>Pseudomonadota</taxon>
        <taxon>Gammaproteobacteria</taxon>
        <taxon>Oceanospirillales</taxon>
        <taxon>Halomonadaceae</taxon>
        <taxon>Vreelandella</taxon>
    </lineage>
</organism>
<feature type="transmembrane region" description="Helical" evidence="1">
    <location>
        <begin position="106"/>
        <end position="126"/>
    </location>
</feature>
<feature type="transmembrane region" description="Helical" evidence="1">
    <location>
        <begin position="147"/>
        <end position="178"/>
    </location>
</feature>
<reference evidence="2 3" key="1">
    <citation type="submission" date="2018-12" db="EMBL/GenBank/DDBJ databases">
        <title>three novel Halomonas strain isolated from plants.</title>
        <authorList>
            <person name="Sun C."/>
        </authorList>
    </citation>
    <scope>NUCLEOTIDE SEQUENCE [LARGE SCALE GENOMIC DNA]</scope>
    <source>
        <strain evidence="2 3">RC</strain>
    </source>
</reference>
<gene>
    <name evidence="2" type="ORF">ELY37_09975</name>
</gene>
<keyword evidence="1" id="KW-0812">Transmembrane</keyword>
<proteinExistence type="predicted"/>
<feature type="transmembrane region" description="Helical" evidence="1">
    <location>
        <begin position="76"/>
        <end position="94"/>
    </location>
</feature>
<feature type="transmembrane region" description="Helical" evidence="1">
    <location>
        <begin position="367"/>
        <end position="387"/>
    </location>
</feature>
<comment type="caution">
    <text evidence="2">The sequence shown here is derived from an EMBL/GenBank/DDBJ whole genome shotgun (WGS) entry which is preliminary data.</text>
</comment>
<dbReference type="OrthoDB" id="7022049at2"/>
<evidence type="ECO:0000313" key="3">
    <source>
        <dbReference type="Proteomes" id="UP000286912"/>
    </source>
</evidence>
<feature type="transmembrane region" description="Helical" evidence="1">
    <location>
        <begin position="333"/>
        <end position="355"/>
    </location>
</feature>
<dbReference type="Proteomes" id="UP000286912">
    <property type="component" value="Unassembled WGS sequence"/>
</dbReference>
<evidence type="ECO:0000256" key="1">
    <source>
        <dbReference type="SAM" id="Phobius"/>
    </source>
</evidence>
<accession>A0A433LBZ2</accession>
<name>A0A433LBZ2_9GAMM</name>
<feature type="transmembrane region" description="Helical" evidence="1">
    <location>
        <begin position="12"/>
        <end position="35"/>
    </location>
</feature>
<dbReference type="InterPro" id="IPR025291">
    <property type="entry name" value="DUF4153"/>
</dbReference>
<dbReference type="RefSeq" id="WP_126981710.1">
    <property type="nucleotide sequence ID" value="NZ_RZHD01000005.1"/>
</dbReference>
<dbReference type="Pfam" id="PF13687">
    <property type="entry name" value="DUF4153"/>
    <property type="match status" value="1"/>
</dbReference>
<feature type="transmembrane region" description="Helical" evidence="1">
    <location>
        <begin position="47"/>
        <end position="64"/>
    </location>
</feature>
<feature type="transmembrane region" description="Helical" evidence="1">
    <location>
        <begin position="300"/>
        <end position="321"/>
    </location>
</feature>
<sequence>MDDNRPNMLDKATSTGLIVLAVMQGVALLTLHLAIDHEHWLAADQRWLKALYTVALALPAFYLISMERLRDRLNFLPLLLAPLLFWLGWHLGWVEQTPEQPWARHQFTFAFCVAVGVALFILALFFRSSAVSRTWPTAYSPLLNYSWEFVLTLAQLALFIGVFWVLLWLGAALFAAIGLGFFETLFSEPVFIYPVTWLVIGLTLMMIRNRFRLIQSVRQMSEALIKALLPLVALIILLFFAVLPATGLQPVWDTGRASSILMALMLTLLLFFNAVFHQAHGSLHDSQYNSLPYPTWLRRLILLAVVLLPVGSVLAAWALWLRVDQYGLSLDRLWAALLQALTATFTISYSLLLLWRRRAALPILQRANVGLALLVAGVLIVVNTPLADVRHWVAEHQIKRLLDGRTTAEAFDVDYLRFQLGQPGTLALQALAESEYAQSQPELTRRIELSLKQTERWGQDPLVDTQDLNEVARQFKVSPDGASLPELLLNLLVEQSSTCLSQTEPCQTLQVSSDTPFQWLIYEPYSAVGNAYGERDGGWLLFGHLMLLGATQPQDDQTCQAVPTTDDLERIAGPADVYRSSNCLYSLQPTLESARQQLSIQPDENRQAQRE</sequence>
<feature type="transmembrane region" description="Helical" evidence="1">
    <location>
        <begin position="190"/>
        <end position="207"/>
    </location>
</feature>